<keyword evidence="4" id="KW-0539">Nucleus</keyword>
<dbReference type="GO" id="GO:0005634">
    <property type="term" value="C:nucleus"/>
    <property type="evidence" value="ECO:0007669"/>
    <property type="project" value="TreeGrafter"/>
</dbReference>
<dbReference type="InterPro" id="IPR027417">
    <property type="entry name" value="P-loop_NTPase"/>
</dbReference>
<name>A0A2G9TJT0_TELCI</name>
<dbReference type="PANTHER" id="PTHR13710:SF153">
    <property type="entry name" value="RECQ-LIKE DNA HELICASE BLM"/>
    <property type="match status" value="1"/>
</dbReference>
<evidence type="ECO:0000313" key="10">
    <source>
        <dbReference type="Proteomes" id="UP000230423"/>
    </source>
</evidence>
<dbReference type="GO" id="GO:0005737">
    <property type="term" value="C:cytoplasm"/>
    <property type="evidence" value="ECO:0007669"/>
    <property type="project" value="TreeGrafter"/>
</dbReference>
<dbReference type="PROSITE" id="PS51194">
    <property type="entry name" value="HELICASE_CTER"/>
    <property type="match status" value="1"/>
</dbReference>
<evidence type="ECO:0000256" key="3">
    <source>
        <dbReference type="ARBA" id="ARBA00023235"/>
    </source>
</evidence>
<dbReference type="OrthoDB" id="10261556at2759"/>
<feature type="domain" description="Helicase C-terminal" evidence="8">
    <location>
        <begin position="1"/>
        <end position="75"/>
    </location>
</feature>
<dbReference type="GO" id="GO:0000724">
    <property type="term" value="P:double-strand break repair via homologous recombination"/>
    <property type="evidence" value="ECO:0007669"/>
    <property type="project" value="TreeGrafter"/>
</dbReference>
<keyword evidence="10" id="KW-1185">Reference proteome</keyword>
<reference evidence="9 10" key="1">
    <citation type="submission" date="2015-09" db="EMBL/GenBank/DDBJ databases">
        <title>Draft genome of the parasitic nematode Teladorsagia circumcincta isolate WARC Sus (inbred).</title>
        <authorList>
            <person name="Mitreva M."/>
        </authorList>
    </citation>
    <scope>NUCLEOTIDE SEQUENCE [LARGE SCALE GENOMIC DNA]</scope>
    <source>
        <strain evidence="9 10">S</strain>
    </source>
</reference>
<evidence type="ECO:0000256" key="7">
    <source>
        <dbReference type="ARBA" id="ARBA00044542"/>
    </source>
</evidence>
<organism evidence="9 10">
    <name type="scientific">Teladorsagia circumcincta</name>
    <name type="common">Brown stomach worm</name>
    <name type="synonym">Ostertagia circumcincta</name>
    <dbReference type="NCBI Taxonomy" id="45464"/>
    <lineage>
        <taxon>Eukaryota</taxon>
        <taxon>Metazoa</taxon>
        <taxon>Ecdysozoa</taxon>
        <taxon>Nematoda</taxon>
        <taxon>Chromadorea</taxon>
        <taxon>Rhabditida</taxon>
        <taxon>Rhabditina</taxon>
        <taxon>Rhabditomorpha</taxon>
        <taxon>Strongyloidea</taxon>
        <taxon>Trichostrongylidae</taxon>
        <taxon>Teladorsagia</taxon>
    </lineage>
</organism>
<evidence type="ECO:0000313" key="9">
    <source>
        <dbReference type="EMBL" id="PIO58229.1"/>
    </source>
</evidence>
<dbReference type="AlphaFoldDB" id="A0A2G9TJT0"/>
<evidence type="ECO:0000259" key="8">
    <source>
        <dbReference type="PROSITE" id="PS51194"/>
    </source>
</evidence>
<evidence type="ECO:0000256" key="2">
    <source>
        <dbReference type="ARBA" id="ARBA00023125"/>
    </source>
</evidence>
<keyword evidence="3" id="KW-0413">Isomerase</keyword>
<dbReference type="PANTHER" id="PTHR13710">
    <property type="entry name" value="DNA HELICASE RECQ FAMILY MEMBER"/>
    <property type="match status" value="1"/>
</dbReference>
<dbReference type="Proteomes" id="UP000230423">
    <property type="component" value="Unassembled WGS sequence"/>
</dbReference>
<dbReference type="Gene3D" id="3.40.50.300">
    <property type="entry name" value="P-loop containing nucleotide triphosphate hydrolases"/>
    <property type="match status" value="1"/>
</dbReference>
<dbReference type="GO" id="GO:0009378">
    <property type="term" value="F:four-way junction helicase activity"/>
    <property type="evidence" value="ECO:0007669"/>
    <property type="project" value="TreeGrafter"/>
</dbReference>
<dbReference type="EMBL" id="KZ361893">
    <property type="protein sequence ID" value="PIO58229.1"/>
    <property type="molecule type" value="Genomic_DNA"/>
</dbReference>
<sequence length="77" mass="9032">MGVDKPDVRFIIHYSLPKSIEGYYQETGRAGRDGKPSYCLLLYDYKDAIRLRELVEDCQKILGIDDDAEQNRWTRFS</sequence>
<protein>
    <recommendedName>
        <fullName evidence="6">DNA 3'-5' helicase</fullName>
        <ecNumber evidence="6">5.6.2.4</ecNumber>
    </recommendedName>
    <alternativeName>
        <fullName evidence="7">DNA 3'-5' helicase BLM</fullName>
    </alternativeName>
</protein>
<accession>A0A2G9TJT0</accession>
<dbReference type="InterPro" id="IPR001650">
    <property type="entry name" value="Helicase_C-like"/>
</dbReference>
<proteinExistence type="inferred from homology"/>
<comment type="catalytic activity">
    <reaction evidence="5">
        <text>Couples ATP hydrolysis with the unwinding of duplex DNA by translocating in the 3'-5' direction.</text>
        <dbReference type="EC" id="5.6.2.4"/>
    </reaction>
</comment>
<dbReference type="GO" id="GO:0005694">
    <property type="term" value="C:chromosome"/>
    <property type="evidence" value="ECO:0007669"/>
    <property type="project" value="TreeGrafter"/>
</dbReference>
<dbReference type="GO" id="GO:0043138">
    <property type="term" value="F:3'-5' DNA helicase activity"/>
    <property type="evidence" value="ECO:0007669"/>
    <property type="project" value="UniProtKB-EC"/>
</dbReference>
<keyword evidence="2" id="KW-0238">DNA-binding</keyword>
<evidence type="ECO:0000256" key="1">
    <source>
        <dbReference type="ARBA" id="ARBA00005446"/>
    </source>
</evidence>
<dbReference type="EC" id="5.6.2.4" evidence="6"/>
<comment type="similarity">
    <text evidence="1">Belongs to the helicase family. RecQ subfamily.</text>
</comment>
<evidence type="ECO:0000256" key="4">
    <source>
        <dbReference type="ARBA" id="ARBA00023242"/>
    </source>
</evidence>
<gene>
    <name evidence="9" type="ORF">TELCIR_20340</name>
</gene>
<dbReference type="Pfam" id="PF00271">
    <property type="entry name" value="Helicase_C"/>
    <property type="match status" value="1"/>
</dbReference>
<evidence type="ECO:0000256" key="6">
    <source>
        <dbReference type="ARBA" id="ARBA00034808"/>
    </source>
</evidence>
<dbReference type="SUPFAM" id="SSF52540">
    <property type="entry name" value="P-loop containing nucleoside triphosphate hydrolases"/>
    <property type="match status" value="1"/>
</dbReference>
<evidence type="ECO:0000256" key="5">
    <source>
        <dbReference type="ARBA" id="ARBA00034617"/>
    </source>
</evidence>
<dbReference type="GO" id="GO:0003677">
    <property type="term" value="F:DNA binding"/>
    <property type="evidence" value="ECO:0007669"/>
    <property type="project" value="UniProtKB-KW"/>
</dbReference>